<dbReference type="RefSeq" id="WP_148133380.1">
    <property type="nucleotide sequence ID" value="NZ_CP017634.1"/>
</dbReference>
<evidence type="ECO:0000313" key="3">
    <source>
        <dbReference type="EMBL" id="ATW24206.1"/>
    </source>
</evidence>
<dbReference type="HAMAP" id="MF_00003">
    <property type="entry name" value="RbfA"/>
    <property type="match status" value="1"/>
</dbReference>
<dbReference type="PANTHER" id="PTHR33515:SF1">
    <property type="entry name" value="RIBOSOME-BINDING FACTOR A, CHLOROPLASTIC-RELATED"/>
    <property type="match status" value="1"/>
</dbReference>
<proteinExistence type="inferred from homology"/>
<gene>
    <name evidence="2" type="primary">rbfA</name>
    <name evidence="3" type="ORF">DCMF_04850</name>
</gene>
<dbReference type="InterPro" id="IPR023799">
    <property type="entry name" value="RbfA_dom_sf"/>
</dbReference>
<dbReference type="PROSITE" id="PS01319">
    <property type="entry name" value="RBFA"/>
    <property type="match status" value="1"/>
</dbReference>
<comment type="similarity">
    <text evidence="2">Belongs to the RbfA family.</text>
</comment>
<keyword evidence="2" id="KW-0963">Cytoplasm</keyword>
<comment type="function">
    <text evidence="2">One of several proteins that assist in the late maturation steps of the functional core of the 30S ribosomal subunit. Associates with free 30S ribosomal subunits (but not with 30S subunits that are part of 70S ribosomes or polysomes). Required for efficient processing of 16S rRNA. May interact with the 5'-terminal helix region of 16S rRNA.</text>
</comment>
<sequence>MVQYRSGRLSEEFKKEISDVIKNHVKDPRVGFVSVVFVDVSGDLRHAKVFVSVLGSEATVKDTMAALKSASGFIRREIAHRIQLRYTPEITFVYDDSIAHGAKISKILADVIPEEEKDEQ</sequence>
<dbReference type="NCBIfam" id="TIGR00082">
    <property type="entry name" value="rbfA"/>
    <property type="match status" value="1"/>
</dbReference>
<dbReference type="GO" id="GO:0043024">
    <property type="term" value="F:ribosomal small subunit binding"/>
    <property type="evidence" value="ECO:0007669"/>
    <property type="project" value="TreeGrafter"/>
</dbReference>
<reference evidence="3 4" key="1">
    <citation type="submission" date="2016-10" db="EMBL/GenBank/DDBJ databases">
        <title>Complete Genome Sequence of Peptococcaceae strain DCMF.</title>
        <authorList>
            <person name="Edwards R.J."/>
            <person name="Holland S.I."/>
            <person name="Deshpande N.P."/>
            <person name="Wong Y.K."/>
            <person name="Ertan H."/>
            <person name="Manefield M."/>
            <person name="Russell T.L."/>
            <person name="Lee M.J."/>
        </authorList>
    </citation>
    <scope>NUCLEOTIDE SEQUENCE [LARGE SCALE GENOMIC DNA]</scope>
    <source>
        <strain evidence="3 4">DCMF</strain>
    </source>
</reference>
<dbReference type="OrthoDB" id="307788at2"/>
<keyword evidence="1 2" id="KW-0690">Ribosome biogenesis</keyword>
<dbReference type="Proteomes" id="UP000323521">
    <property type="component" value="Chromosome"/>
</dbReference>
<dbReference type="InterPro" id="IPR000238">
    <property type="entry name" value="RbfA"/>
</dbReference>
<dbReference type="SUPFAM" id="SSF89919">
    <property type="entry name" value="Ribosome-binding factor A, RbfA"/>
    <property type="match status" value="1"/>
</dbReference>
<protein>
    <recommendedName>
        <fullName evidence="2">Ribosome-binding factor A</fullName>
    </recommendedName>
</protein>
<evidence type="ECO:0000256" key="2">
    <source>
        <dbReference type="HAMAP-Rule" id="MF_00003"/>
    </source>
</evidence>
<dbReference type="AlphaFoldDB" id="A0A3G1KP46"/>
<dbReference type="Gene3D" id="3.30.300.20">
    <property type="match status" value="1"/>
</dbReference>
<dbReference type="EMBL" id="CP017634">
    <property type="protein sequence ID" value="ATW24206.1"/>
    <property type="molecule type" value="Genomic_DNA"/>
</dbReference>
<organism evidence="3 4">
    <name type="scientific">Formimonas warabiya</name>
    <dbReference type="NCBI Taxonomy" id="1761012"/>
    <lineage>
        <taxon>Bacteria</taxon>
        <taxon>Bacillati</taxon>
        <taxon>Bacillota</taxon>
        <taxon>Clostridia</taxon>
        <taxon>Eubacteriales</taxon>
        <taxon>Peptococcaceae</taxon>
        <taxon>Candidatus Formimonas</taxon>
    </lineage>
</organism>
<dbReference type="GO" id="GO:0030490">
    <property type="term" value="P:maturation of SSU-rRNA"/>
    <property type="evidence" value="ECO:0007669"/>
    <property type="project" value="UniProtKB-UniRule"/>
</dbReference>
<comment type="subcellular location">
    <subcellularLocation>
        <location evidence="2">Cytoplasm</location>
    </subcellularLocation>
</comment>
<keyword evidence="4" id="KW-1185">Reference proteome</keyword>
<evidence type="ECO:0000313" key="4">
    <source>
        <dbReference type="Proteomes" id="UP000323521"/>
    </source>
</evidence>
<comment type="subunit">
    <text evidence="2">Monomer. Binds 30S ribosomal subunits, but not 50S ribosomal subunits or 70S ribosomes.</text>
</comment>
<dbReference type="InterPro" id="IPR015946">
    <property type="entry name" value="KH_dom-like_a/b"/>
</dbReference>
<dbReference type="KEGG" id="fwa:DCMF_04850"/>
<accession>A0A3G1KP46</accession>
<dbReference type="PANTHER" id="PTHR33515">
    <property type="entry name" value="RIBOSOME-BINDING FACTOR A, CHLOROPLASTIC-RELATED"/>
    <property type="match status" value="1"/>
</dbReference>
<evidence type="ECO:0000256" key="1">
    <source>
        <dbReference type="ARBA" id="ARBA00022517"/>
    </source>
</evidence>
<name>A0A3G1KP46_FORW1</name>
<dbReference type="InterPro" id="IPR020053">
    <property type="entry name" value="Ribosome-bd_factorA_CS"/>
</dbReference>
<dbReference type="Pfam" id="PF02033">
    <property type="entry name" value="RBFA"/>
    <property type="match status" value="1"/>
</dbReference>
<dbReference type="GO" id="GO:0005829">
    <property type="term" value="C:cytosol"/>
    <property type="evidence" value="ECO:0007669"/>
    <property type="project" value="TreeGrafter"/>
</dbReference>